<accession>A0AAW1VL85</accession>
<dbReference type="AlphaFoldDB" id="A0AAW1VL85"/>
<keyword evidence="4" id="KW-0804">Transcription</keyword>
<proteinExistence type="predicted"/>
<dbReference type="EMBL" id="JBEDUW010000269">
    <property type="protein sequence ID" value="KAK9901943.1"/>
    <property type="molecule type" value="Genomic_DNA"/>
</dbReference>
<evidence type="ECO:0000313" key="8">
    <source>
        <dbReference type="Proteomes" id="UP001457282"/>
    </source>
</evidence>
<dbReference type="PANTHER" id="PTHR31920">
    <property type="entry name" value="B3 DOMAIN-CONTAINING"/>
    <property type="match status" value="1"/>
</dbReference>
<comment type="caution">
    <text evidence="7">The sequence shown here is derived from an EMBL/GenBank/DDBJ whole genome shotgun (WGS) entry which is preliminary data.</text>
</comment>
<name>A0AAW1VL85_RUBAR</name>
<evidence type="ECO:0000313" key="7">
    <source>
        <dbReference type="EMBL" id="KAK9901943.1"/>
    </source>
</evidence>
<evidence type="ECO:0000256" key="2">
    <source>
        <dbReference type="ARBA" id="ARBA00023015"/>
    </source>
</evidence>
<dbReference type="InterPro" id="IPR015300">
    <property type="entry name" value="DNA-bd_pseudobarrel_sf"/>
</dbReference>
<comment type="subcellular location">
    <subcellularLocation>
        <location evidence="1">Nucleus</location>
    </subcellularLocation>
</comment>
<dbReference type="Pfam" id="PF02362">
    <property type="entry name" value="B3"/>
    <property type="match status" value="2"/>
</dbReference>
<gene>
    <name evidence="7" type="ORF">M0R45_001814</name>
</gene>
<organism evidence="7 8">
    <name type="scientific">Rubus argutus</name>
    <name type="common">Southern blackberry</name>
    <dbReference type="NCBI Taxonomy" id="59490"/>
    <lineage>
        <taxon>Eukaryota</taxon>
        <taxon>Viridiplantae</taxon>
        <taxon>Streptophyta</taxon>
        <taxon>Embryophyta</taxon>
        <taxon>Tracheophyta</taxon>
        <taxon>Spermatophyta</taxon>
        <taxon>Magnoliopsida</taxon>
        <taxon>eudicotyledons</taxon>
        <taxon>Gunneridae</taxon>
        <taxon>Pentapetalae</taxon>
        <taxon>rosids</taxon>
        <taxon>fabids</taxon>
        <taxon>Rosales</taxon>
        <taxon>Rosaceae</taxon>
        <taxon>Rosoideae</taxon>
        <taxon>Rosoideae incertae sedis</taxon>
        <taxon>Rubus</taxon>
    </lineage>
</organism>
<dbReference type="Proteomes" id="UP001457282">
    <property type="component" value="Unassembled WGS sequence"/>
</dbReference>
<reference evidence="7 8" key="1">
    <citation type="journal article" date="2023" name="G3 (Bethesda)">
        <title>A chromosome-length genome assembly and annotation of blackberry (Rubus argutus, cv. 'Hillquist').</title>
        <authorList>
            <person name="Bruna T."/>
            <person name="Aryal R."/>
            <person name="Dudchenko O."/>
            <person name="Sargent D.J."/>
            <person name="Mead D."/>
            <person name="Buti M."/>
            <person name="Cavallini A."/>
            <person name="Hytonen T."/>
            <person name="Andres J."/>
            <person name="Pham M."/>
            <person name="Weisz D."/>
            <person name="Mascagni F."/>
            <person name="Usai G."/>
            <person name="Natali L."/>
            <person name="Bassil N."/>
            <person name="Fernandez G.E."/>
            <person name="Lomsadze A."/>
            <person name="Armour M."/>
            <person name="Olukolu B."/>
            <person name="Poorten T."/>
            <person name="Britton C."/>
            <person name="Davik J."/>
            <person name="Ashrafi H."/>
            <person name="Aiden E.L."/>
            <person name="Borodovsky M."/>
            <person name="Worthington M."/>
        </authorList>
    </citation>
    <scope>NUCLEOTIDE SEQUENCE [LARGE SCALE GENOMIC DNA]</scope>
    <source>
        <strain evidence="7">PI 553951</strain>
    </source>
</reference>
<dbReference type="PANTHER" id="PTHR31920:SF122">
    <property type="entry name" value="B3 DOMAIN-CONTAINING PROTEIN REM23"/>
    <property type="match status" value="1"/>
</dbReference>
<sequence length="263" mass="30285">MARRAFNNGGMEEKKGPTFFKIIKTVSRFFSLFFLKRIPPKFLKNLLNELSERATLNLNDSSNCSWTVEVSQTEGEIYFKKGWQKFIRDNSLGNYEFLVFRYERDMQFSIEIFDSSACKRTKFPDVRTHRGQGRAKKCDNNSAAGIHIRSCQSNKVKEVKEEEAATLPNLEFPAFTSFIGQGLYNVAVPTEFSINYLPRGYYPVILKNSEGREWKVSIVPSVNTVKLSGGWAAFRRDNQINSGDICTFELVRRETMVVHIVHM</sequence>
<dbReference type="Gene3D" id="2.40.330.10">
    <property type="entry name" value="DNA-binding pseudobarrel domain"/>
    <property type="match status" value="2"/>
</dbReference>
<keyword evidence="3" id="KW-0238">DNA-binding</keyword>
<dbReference type="SMART" id="SM01019">
    <property type="entry name" value="B3"/>
    <property type="match status" value="2"/>
</dbReference>
<keyword evidence="5" id="KW-0539">Nucleus</keyword>
<dbReference type="PROSITE" id="PS50863">
    <property type="entry name" value="B3"/>
    <property type="match status" value="2"/>
</dbReference>
<dbReference type="InterPro" id="IPR003340">
    <property type="entry name" value="B3_DNA-bd"/>
</dbReference>
<dbReference type="SUPFAM" id="SSF101936">
    <property type="entry name" value="DNA-binding pseudobarrel domain"/>
    <property type="match status" value="2"/>
</dbReference>
<evidence type="ECO:0000256" key="1">
    <source>
        <dbReference type="ARBA" id="ARBA00004123"/>
    </source>
</evidence>
<evidence type="ECO:0000259" key="6">
    <source>
        <dbReference type="PROSITE" id="PS50863"/>
    </source>
</evidence>
<evidence type="ECO:0000256" key="4">
    <source>
        <dbReference type="ARBA" id="ARBA00023163"/>
    </source>
</evidence>
<evidence type="ECO:0000256" key="5">
    <source>
        <dbReference type="ARBA" id="ARBA00023242"/>
    </source>
</evidence>
<keyword evidence="8" id="KW-1185">Reference proteome</keyword>
<dbReference type="GO" id="GO:0005634">
    <property type="term" value="C:nucleus"/>
    <property type="evidence" value="ECO:0007669"/>
    <property type="project" value="UniProtKB-SubCell"/>
</dbReference>
<dbReference type="CDD" id="cd10017">
    <property type="entry name" value="B3_DNA"/>
    <property type="match status" value="2"/>
</dbReference>
<feature type="domain" description="TF-B3" evidence="6">
    <location>
        <begin position="38"/>
        <end position="116"/>
    </location>
</feature>
<dbReference type="InterPro" id="IPR050655">
    <property type="entry name" value="Plant_B3_domain"/>
</dbReference>
<keyword evidence="2" id="KW-0805">Transcription regulation</keyword>
<dbReference type="GO" id="GO:0003677">
    <property type="term" value="F:DNA binding"/>
    <property type="evidence" value="ECO:0007669"/>
    <property type="project" value="UniProtKB-KW"/>
</dbReference>
<feature type="domain" description="TF-B3" evidence="6">
    <location>
        <begin position="186"/>
        <end position="263"/>
    </location>
</feature>
<evidence type="ECO:0000256" key="3">
    <source>
        <dbReference type="ARBA" id="ARBA00023125"/>
    </source>
</evidence>
<protein>
    <recommendedName>
        <fullName evidence="6">TF-B3 domain-containing protein</fullName>
    </recommendedName>
</protein>